<keyword evidence="7" id="KW-0496">Mitochondrion</keyword>
<comment type="subcellular location">
    <subcellularLocation>
        <location evidence="1">Mitochondrion inner membrane</location>
    </subcellularLocation>
    <subcellularLocation>
        <location evidence="2">Mitochondrion matrix</location>
        <location evidence="2">Mitochondrion nucleoid</location>
    </subcellularLocation>
</comment>
<dbReference type="Pfam" id="PF12037">
    <property type="entry name" value="ATAD3_N"/>
    <property type="match status" value="1"/>
</dbReference>
<dbReference type="GO" id="GO:0005743">
    <property type="term" value="C:mitochondrial inner membrane"/>
    <property type="evidence" value="ECO:0007669"/>
    <property type="project" value="UniProtKB-SubCell"/>
</dbReference>
<keyword evidence="4" id="KW-0999">Mitochondrion inner membrane</keyword>
<evidence type="ECO:0000256" key="7">
    <source>
        <dbReference type="ARBA" id="ARBA00023128"/>
    </source>
</evidence>
<dbReference type="GO" id="GO:0016887">
    <property type="term" value="F:ATP hydrolysis activity"/>
    <property type="evidence" value="ECO:0007669"/>
    <property type="project" value="InterPro"/>
</dbReference>
<sequence>MKIRPLPIAFASQFLHTTSSSTPHTLSIEYLDAIQDSHPINASHSYQLIAQLPLKHFIYKYDAVPGRRHIGVVGPEILNLLPDGVQMFSERSILTTTKEKISLKNFPVVDKESIFMHNTAATQELIQQVEYLQSMISHLENDISIDRILRSSLQAHLRKETSAQLAERRKIIQAEALNIEKNLQAIQMQSKAEKDAIRLKWEMAQQLEKIKAEDGQRRLIDENLLRREQNEHLVSLQEASQIRVEERRQEMDFKWRQDENAIDLEKAQMQRNTSLEKAKIDVDGRIRQQRLNRDIEMQQLQERLEADRVKILQALESIFHNLGRGASALLTDPKKWTQLLGGCLLFAFGLYSSREGVRIAGAIIEKRLGKPSLIRETSRVSGMCAFLRAIIPQKVSGKVRLTDVVLHANLETRILETARSIKNAIRHRAPYRHLLLYGPPGTGKTMVAKRLAKCSGMEYAILCGGDVGPLGADGVTELHALFRWAKASPRGVLIFIDEAEAFLGCRATRGTHMSEAMRNALNALLFHTGTQSRHFMLVIATNRPEDLDSAVTDRIDDTLHFALPRESERIRLLEMYFKEYVGHLPDALLTFPQLKQFGKCTEGMSGREIAKMMLSLQSVVFAQERVHVSREILSRVIAEKRDEHARKVHFSKVSRKEAR</sequence>
<dbReference type="PANTHER" id="PTHR23075">
    <property type="entry name" value="PUTATIVE ATP-ASE"/>
    <property type="match status" value="1"/>
</dbReference>
<name>F0WHQ8_9STRA</name>
<dbReference type="InterPro" id="IPR003593">
    <property type="entry name" value="AAA+_ATPase"/>
</dbReference>
<keyword evidence="8" id="KW-0472">Membrane</keyword>
<reference evidence="11" key="2">
    <citation type="submission" date="2011-02" db="EMBL/GenBank/DDBJ databases">
        <authorList>
            <person name="MacLean D."/>
        </authorList>
    </citation>
    <scope>NUCLEOTIDE SEQUENCE</scope>
</reference>
<dbReference type="GO" id="GO:0008270">
    <property type="term" value="F:zinc ion binding"/>
    <property type="evidence" value="ECO:0007669"/>
    <property type="project" value="TreeGrafter"/>
</dbReference>
<keyword evidence="3" id="KW-0547">Nucleotide-binding</keyword>
<dbReference type="SMART" id="SM00382">
    <property type="entry name" value="AAA"/>
    <property type="match status" value="1"/>
</dbReference>
<keyword evidence="6" id="KW-0175">Coiled coil</keyword>
<gene>
    <name evidence="11" type="primary">AlNc14C103G6115</name>
    <name evidence="12" type="synonym">AlNc14C204G8761</name>
    <name evidence="11" type="ORF">ALNC14_069260</name>
    <name evidence="12" type="ORF">ALNC14_098550</name>
</gene>
<dbReference type="GO" id="GO:0042645">
    <property type="term" value="C:mitochondrial nucleoid"/>
    <property type="evidence" value="ECO:0007669"/>
    <property type="project" value="UniProtKB-SubCell"/>
</dbReference>
<dbReference type="GO" id="GO:0007005">
    <property type="term" value="P:mitochondrion organization"/>
    <property type="evidence" value="ECO:0007669"/>
    <property type="project" value="TreeGrafter"/>
</dbReference>
<accession>F0WHQ8</accession>
<dbReference type="InterPro" id="IPR021911">
    <property type="entry name" value="ATAD3_N"/>
</dbReference>
<evidence type="ECO:0000256" key="9">
    <source>
        <dbReference type="ARBA" id="ARBA00023271"/>
    </source>
</evidence>
<dbReference type="AlphaFoldDB" id="F0WHQ8"/>
<evidence type="ECO:0000256" key="1">
    <source>
        <dbReference type="ARBA" id="ARBA00004273"/>
    </source>
</evidence>
<dbReference type="HOGENOM" id="CLU_011488_1_0_1"/>
<dbReference type="FunFam" id="3.40.50.300:FF:000595">
    <property type="entry name" value="ATPase family AAA domain-containing protein 3"/>
    <property type="match status" value="1"/>
</dbReference>
<evidence type="ECO:0000313" key="12">
    <source>
        <dbReference type="EMBL" id="CCA23711.1"/>
    </source>
</evidence>
<dbReference type="EMBL" id="FR824249">
    <property type="protein sequence ID" value="CCA23711.1"/>
    <property type="molecule type" value="Genomic_DNA"/>
</dbReference>
<organism evidence="11">
    <name type="scientific">Albugo laibachii Nc14</name>
    <dbReference type="NCBI Taxonomy" id="890382"/>
    <lineage>
        <taxon>Eukaryota</taxon>
        <taxon>Sar</taxon>
        <taxon>Stramenopiles</taxon>
        <taxon>Oomycota</taxon>
        <taxon>Peronosporomycetes</taxon>
        <taxon>Albuginales</taxon>
        <taxon>Albuginaceae</taxon>
        <taxon>Albugo</taxon>
    </lineage>
</organism>
<dbReference type="InterPro" id="IPR027417">
    <property type="entry name" value="P-loop_NTPase"/>
</dbReference>
<dbReference type="SUPFAM" id="SSF52540">
    <property type="entry name" value="P-loop containing nucleoside triphosphate hydrolases"/>
    <property type="match status" value="1"/>
</dbReference>
<dbReference type="GO" id="GO:0005524">
    <property type="term" value="F:ATP binding"/>
    <property type="evidence" value="ECO:0007669"/>
    <property type="project" value="UniProtKB-KW"/>
</dbReference>
<evidence type="ECO:0000256" key="3">
    <source>
        <dbReference type="ARBA" id="ARBA00022741"/>
    </source>
</evidence>
<dbReference type="Pfam" id="PF00004">
    <property type="entry name" value="AAA"/>
    <property type="match status" value="1"/>
</dbReference>
<reference evidence="11" key="1">
    <citation type="journal article" date="2011" name="PLoS Biol.">
        <title>Gene gain and loss during evolution of obligate parasitism in the white rust pathogen of Arabidopsis thaliana.</title>
        <authorList>
            <person name="Kemen E."/>
            <person name="Gardiner A."/>
            <person name="Schultz-Larsen T."/>
            <person name="Kemen A.C."/>
            <person name="Balmuth A.L."/>
            <person name="Robert-Seilaniantz A."/>
            <person name="Bailey K."/>
            <person name="Holub E."/>
            <person name="Studholme D.J."/>
            <person name="Maclean D."/>
            <person name="Jones J.D."/>
        </authorList>
    </citation>
    <scope>NUCLEOTIDE SEQUENCE</scope>
</reference>
<evidence type="ECO:0000256" key="6">
    <source>
        <dbReference type="ARBA" id="ARBA00023054"/>
    </source>
</evidence>
<dbReference type="EMBL" id="FR824148">
    <property type="protein sequence ID" value="CCA20783.1"/>
    <property type="molecule type" value="Genomic_DNA"/>
</dbReference>
<protein>
    <submittedName>
        <fullName evidence="11">Uncharacterized protein AlNc14C103G6115</fullName>
    </submittedName>
    <submittedName>
        <fullName evidence="12">Uncharacterized protein AlNc14C204G8761</fullName>
    </submittedName>
</protein>
<dbReference type="PANTHER" id="PTHR23075:SF0">
    <property type="entry name" value="ATPASE FAMILY AAA DOMAIN-CONTAINING PROTEIN 3"/>
    <property type="match status" value="1"/>
</dbReference>
<keyword evidence="5" id="KW-0067">ATP-binding</keyword>
<evidence type="ECO:0000259" key="10">
    <source>
        <dbReference type="SMART" id="SM00382"/>
    </source>
</evidence>
<dbReference type="InterPro" id="IPR003959">
    <property type="entry name" value="ATPase_AAA_core"/>
</dbReference>
<proteinExistence type="predicted"/>
<evidence type="ECO:0000313" key="11">
    <source>
        <dbReference type="EMBL" id="CCA20783.1"/>
    </source>
</evidence>
<evidence type="ECO:0000256" key="8">
    <source>
        <dbReference type="ARBA" id="ARBA00023136"/>
    </source>
</evidence>
<evidence type="ECO:0000256" key="5">
    <source>
        <dbReference type="ARBA" id="ARBA00022840"/>
    </source>
</evidence>
<dbReference type="Gene3D" id="3.40.50.300">
    <property type="entry name" value="P-loop containing nucleotide triphosphate hydrolases"/>
    <property type="match status" value="1"/>
</dbReference>
<feature type="domain" description="AAA+ ATPase" evidence="10">
    <location>
        <begin position="430"/>
        <end position="565"/>
    </location>
</feature>
<evidence type="ECO:0000256" key="2">
    <source>
        <dbReference type="ARBA" id="ARBA00004436"/>
    </source>
</evidence>
<evidence type="ECO:0000256" key="4">
    <source>
        <dbReference type="ARBA" id="ARBA00022792"/>
    </source>
</evidence>
<keyword evidence="9" id="KW-1135">Mitochondrion nucleoid</keyword>